<dbReference type="RefSeq" id="WP_104006915.1">
    <property type="nucleotide sequence ID" value="NZ_FNVD01000002.1"/>
</dbReference>
<accession>A0A1H5TH78</accession>
<name>A0A1H5TH78_9RHOB</name>
<dbReference type="OrthoDB" id="9790557at2"/>
<evidence type="ECO:0000313" key="2">
    <source>
        <dbReference type="Proteomes" id="UP000236742"/>
    </source>
</evidence>
<protein>
    <submittedName>
        <fullName evidence="1">Uncharacterized protein</fullName>
    </submittedName>
</protein>
<dbReference type="Gene3D" id="3.90.10.10">
    <property type="entry name" value="Cytochrome C3"/>
    <property type="match status" value="1"/>
</dbReference>
<dbReference type="SUPFAM" id="SSF48695">
    <property type="entry name" value="Multiheme cytochromes"/>
    <property type="match status" value="1"/>
</dbReference>
<evidence type="ECO:0000313" key="1">
    <source>
        <dbReference type="EMBL" id="SEF62222.1"/>
    </source>
</evidence>
<dbReference type="AlphaFoldDB" id="A0A1H5TH78"/>
<dbReference type="InterPro" id="IPR036280">
    <property type="entry name" value="Multihaem_cyt_sf"/>
</dbReference>
<sequence length="155" mass="17496">MGRILLMLTLAFGWVGPGLTEERSSLWPEIPKATGDPHPEGNAYWRKYHPDMLRHDRDLTMHQGDRQVQASLKACFDCHAAKDQAGQVVTYADERHFCRTCHDYAAVKVDCFMCHRSTPEGVDETAVEHAGLDGRARRIAAWLEETTGTDREGSR</sequence>
<gene>
    <name evidence="1" type="ORF">SAMN05421751_102279</name>
</gene>
<organism evidence="1 2">
    <name type="scientific">Jhaorihella thermophila</name>
    <dbReference type="NCBI Taxonomy" id="488547"/>
    <lineage>
        <taxon>Bacteria</taxon>
        <taxon>Pseudomonadati</taxon>
        <taxon>Pseudomonadota</taxon>
        <taxon>Alphaproteobacteria</taxon>
        <taxon>Rhodobacterales</taxon>
        <taxon>Paracoccaceae</taxon>
        <taxon>Jhaorihella</taxon>
    </lineage>
</organism>
<dbReference type="EMBL" id="FNVD01000002">
    <property type="protein sequence ID" value="SEF62222.1"/>
    <property type="molecule type" value="Genomic_DNA"/>
</dbReference>
<keyword evidence="2" id="KW-1185">Reference proteome</keyword>
<proteinExistence type="predicted"/>
<dbReference type="Proteomes" id="UP000236742">
    <property type="component" value="Unassembled WGS sequence"/>
</dbReference>
<reference evidence="2" key="1">
    <citation type="submission" date="2016-10" db="EMBL/GenBank/DDBJ databases">
        <authorList>
            <person name="Varghese N."/>
            <person name="Submissions S."/>
        </authorList>
    </citation>
    <scope>NUCLEOTIDE SEQUENCE [LARGE SCALE GENOMIC DNA]</scope>
    <source>
        <strain evidence="2">DSM 23413</strain>
    </source>
</reference>